<dbReference type="AlphaFoldDB" id="A0A2S2DKZ5"/>
<evidence type="ECO:0000313" key="9">
    <source>
        <dbReference type="Proteomes" id="UP000245820"/>
    </source>
</evidence>
<dbReference type="OrthoDB" id="9792760at2"/>
<organism evidence="8 9">
    <name type="scientific">Massilia oculi</name>
    <dbReference type="NCBI Taxonomy" id="945844"/>
    <lineage>
        <taxon>Bacteria</taxon>
        <taxon>Pseudomonadati</taxon>
        <taxon>Pseudomonadota</taxon>
        <taxon>Betaproteobacteria</taxon>
        <taxon>Burkholderiales</taxon>
        <taxon>Oxalobacteraceae</taxon>
        <taxon>Telluria group</taxon>
        <taxon>Massilia</taxon>
    </lineage>
</organism>
<comment type="subcellular location">
    <subcellularLocation>
        <location evidence="1">Cell membrane</location>
        <topology evidence="1">Multi-pass membrane protein</topology>
    </subcellularLocation>
</comment>
<feature type="transmembrane region" description="Helical" evidence="7">
    <location>
        <begin position="109"/>
        <end position="129"/>
    </location>
</feature>
<dbReference type="InterPro" id="IPR051907">
    <property type="entry name" value="DoxX-like_oxidoreductase"/>
</dbReference>
<dbReference type="GO" id="GO:0005886">
    <property type="term" value="C:plasma membrane"/>
    <property type="evidence" value="ECO:0007669"/>
    <property type="project" value="UniProtKB-SubCell"/>
</dbReference>
<keyword evidence="4 7" id="KW-0812">Transmembrane</keyword>
<gene>
    <name evidence="8" type="ORF">DIR46_17105</name>
</gene>
<sequence length="144" mass="14855">MKRHPTQQHPSAVPALGRVMMAILFIFSGIGKVVDPAHTIEEIRAAGLPFAHLGLAIAIGLGFGGGAMLALGIRTRMVATVLALYCVVAGLIFHNPAGGIPQLVHLIKNFAIAGGLLQVAAFGAGSYALDLRRSMNQRPAGPGG</sequence>
<reference evidence="8 9" key="1">
    <citation type="submission" date="2018-05" db="EMBL/GenBank/DDBJ databases">
        <title>Complete genome sequence of Massilia oculi sp. nov. CCUG 43427T (=DSM 26321T), the type strain of M. oculi, and comparison with genome sequences of other Massilia strains.</title>
        <authorList>
            <person name="Zhu B."/>
        </authorList>
    </citation>
    <scope>NUCLEOTIDE SEQUENCE [LARGE SCALE GENOMIC DNA]</scope>
    <source>
        <strain evidence="8 9">CCUG 43427</strain>
    </source>
</reference>
<keyword evidence="5 7" id="KW-1133">Transmembrane helix</keyword>
<dbReference type="KEGG" id="mtim:DIR46_17105"/>
<evidence type="ECO:0000313" key="8">
    <source>
        <dbReference type="EMBL" id="AWL05981.1"/>
    </source>
</evidence>
<feature type="transmembrane region" description="Helical" evidence="7">
    <location>
        <begin position="12"/>
        <end position="30"/>
    </location>
</feature>
<keyword evidence="9" id="KW-1185">Reference proteome</keyword>
<dbReference type="Proteomes" id="UP000245820">
    <property type="component" value="Chromosome"/>
</dbReference>
<name>A0A2S2DKZ5_9BURK</name>
<dbReference type="EMBL" id="CP029343">
    <property type="protein sequence ID" value="AWL05981.1"/>
    <property type="molecule type" value="Genomic_DNA"/>
</dbReference>
<dbReference type="PANTHER" id="PTHR33452:SF1">
    <property type="entry name" value="INNER MEMBRANE PROTEIN YPHA-RELATED"/>
    <property type="match status" value="1"/>
</dbReference>
<dbReference type="InterPro" id="IPR032808">
    <property type="entry name" value="DoxX"/>
</dbReference>
<feature type="transmembrane region" description="Helical" evidence="7">
    <location>
        <begin position="50"/>
        <end position="71"/>
    </location>
</feature>
<evidence type="ECO:0000256" key="7">
    <source>
        <dbReference type="SAM" id="Phobius"/>
    </source>
</evidence>
<protein>
    <submittedName>
        <fullName evidence="8">LysR family transcriptional regulator</fullName>
    </submittedName>
</protein>
<evidence type="ECO:0000256" key="5">
    <source>
        <dbReference type="ARBA" id="ARBA00022989"/>
    </source>
</evidence>
<feature type="transmembrane region" description="Helical" evidence="7">
    <location>
        <begin position="78"/>
        <end position="97"/>
    </location>
</feature>
<dbReference type="Pfam" id="PF07681">
    <property type="entry name" value="DoxX"/>
    <property type="match status" value="1"/>
</dbReference>
<evidence type="ECO:0000256" key="1">
    <source>
        <dbReference type="ARBA" id="ARBA00004651"/>
    </source>
</evidence>
<comment type="similarity">
    <text evidence="2">Belongs to the DoxX family.</text>
</comment>
<accession>A0A2S2DKZ5</accession>
<dbReference type="RefSeq" id="WP_109346308.1">
    <property type="nucleotide sequence ID" value="NZ_CP029343.1"/>
</dbReference>
<dbReference type="PANTHER" id="PTHR33452">
    <property type="entry name" value="OXIDOREDUCTASE CATD-RELATED"/>
    <property type="match status" value="1"/>
</dbReference>
<proteinExistence type="inferred from homology"/>
<evidence type="ECO:0000256" key="4">
    <source>
        <dbReference type="ARBA" id="ARBA00022692"/>
    </source>
</evidence>
<evidence type="ECO:0000256" key="2">
    <source>
        <dbReference type="ARBA" id="ARBA00006679"/>
    </source>
</evidence>
<keyword evidence="6 7" id="KW-0472">Membrane</keyword>
<evidence type="ECO:0000256" key="6">
    <source>
        <dbReference type="ARBA" id="ARBA00023136"/>
    </source>
</evidence>
<evidence type="ECO:0000256" key="3">
    <source>
        <dbReference type="ARBA" id="ARBA00022475"/>
    </source>
</evidence>
<keyword evidence="3" id="KW-1003">Cell membrane</keyword>